<dbReference type="Proteomes" id="UP001499984">
    <property type="component" value="Unassembled WGS sequence"/>
</dbReference>
<gene>
    <name evidence="1" type="ORF">GCM10022233_84150</name>
</gene>
<sequence>MEHLDDVPPRRGLIVFLNGTSSSGKSSIATELLRILPEPYFHMPVDAFHAMRSQAPVPPDDVATVLHRTWQGFHRAVAGMAAAGNNVVVDHVLSAEWRLRDCLALFEPQDVVLVKVHCSPQELERRERERGDRPPGLAVGQLARVHAHGVYDLECDTEQSTPQECARQIKEFLPGRPGPTAFERLRRSSAARSSVALGS</sequence>
<keyword evidence="2" id="KW-1185">Reference proteome</keyword>
<organism evidence="1 2">
    <name type="scientific">Streptomyces shaanxiensis</name>
    <dbReference type="NCBI Taxonomy" id="653357"/>
    <lineage>
        <taxon>Bacteria</taxon>
        <taxon>Bacillati</taxon>
        <taxon>Actinomycetota</taxon>
        <taxon>Actinomycetes</taxon>
        <taxon>Kitasatosporales</taxon>
        <taxon>Streptomycetaceae</taxon>
        <taxon>Streptomyces</taxon>
    </lineage>
</organism>
<dbReference type="InterPro" id="IPR012853">
    <property type="entry name" value="CPT"/>
</dbReference>
<dbReference type="SUPFAM" id="SSF52540">
    <property type="entry name" value="P-loop containing nucleoside triphosphate hydrolases"/>
    <property type="match status" value="1"/>
</dbReference>
<dbReference type="Pfam" id="PF07931">
    <property type="entry name" value="CPT"/>
    <property type="match status" value="1"/>
</dbReference>
<dbReference type="PIRSF" id="PIRSF007531">
    <property type="entry name" value="CPT"/>
    <property type="match status" value="1"/>
</dbReference>
<dbReference type="RefSeq" id="WP_345021513.1">
    <property type="nucleotide sequence ID" value="NZ_BAAAZY010000033.1"/>
</dbReference>
<evidence type="ECO:0000313" key="2">
    <source>
        <dbReference type="Proteomes" id="UP001499984"/>
    </source>
</evidence>
<dbReference type="InterPro" id="IPR027417">
    <property type="entry name" value="P-loop_NTPase"/>
</dbReference>
<protein>
    <submittedName>
        <fullName evidence="1">Chloramphenicol phosphotransferase</fullName>
    </submittedName>
</protein>
<dbReference type="Gene3D" id="3.40.50.300">
    <property type="entry name" value="P-loop containing nucleotide triphosphate hydrolases"/>
    <property type="match status" value="1"/>
</dbReference>
<name>A0ABP7WGW4_9ACTN</name>
<accession>A0ABP7WGW4</accession>
<evidence type="ECO:0000313" key="1">
    <source>
        <dbReference type="EMBL" id="GAA4088247.1"/>
    </source>
</evidence>
<proteinExistence type="predicted"/>
<dbReference type="EMBL" id="BAAAZY010000033">
    <property type="protein sequence ID" value="GAA4088247.1"/>
    <property type="molecule type" value="Genomic_DNA"/>
</dbReference>
<comment type="caution">
    <text evidence="1">The sequence shown here is derived from an EMBL/GenBank/DDBJ whole genome shotgun (WGS) entry which is preliminary data.</text>
</comment>
<reference evidence="2" key="1">
    <citation type="journal article" date="2019" name="Int. J. Syst. Evol. Microbiol.">
        <title>The Global Catalogue of Microorganisms (GCM) 10K type strain sequencing project: providing services to taxonomists for standard genome sequencing and annotation.</title>
        <authorList>
            <consortium name="The Broad Institute Genomics Platform"/>
            <consortium name="The Broad Institute Genome Sequencing Center for Infectious Disease"/>
            <person name="Wu L."/>
            <person name="Ma J."/>
        </authorList>
    </citation>
    <scope>NUCLEOTIDE SEQUENCE [LARGE SCALE GENOMIC DNA]</scope>
    <source>
        <strain evidence="2">JCM 16925</strain>
    </source>
</reference>